<dbReference type="GO" id="GO:1990904">
    <property type="term" value="C:ribonucleoprotein complex"/>
    <property type="evidence" value="ECO:0007669"/>
    <property type="project" value="UniProtKB-KW"/>
</dbReference>
<evidence type="ECO:0000256" key="1">
    <source>
        <dbReference type="ARBA" id="ARBA00004427"/>
    </source>
</evidence>
<dbReference type="GO" id="GO:0003735">
    <property type="term" value="F:structural constituent of ribosome"/>
    <property type="evidence" value="ECO:0007669"/>
    <property type="project" value="InterPro"/>
</dbReference>
<dbReference type="Gene3D" id="3.30.1230.20">
    <property type="match status" value="1"/>
</dbReference>
<evidence type="ECO:0000256" key="6">
    <source>
        <dbReference type="ARBA" id="ARBA00035150"/>
    </source>
</evidence>
<dbReference type="EMBL" id="QNGE01007718">
    <property type="protein sequence ID" value="KAA3670947.1"/>
    <property type="molecule type" value="Genomic_DNA"/>
</dbReference>
<feature type="non-terminal residue" evidence="8">
    <location>
        <position position="1"/>
    </location>
</feature>
<protein>
    <recommendedName>
        <fullName evidence="6">Small ribosomal subunit protein eS21</fullName>
    </recommendedName>
    <alternativeName>
        <fullName evidence="7">40S ribosomal protein S21</fullName>
    </alternativeName>
</protein>
<dbReference type="AlphaFoldDB" id="A0A5J4N670"/>
<evidence type="ECO:0000256" key="7">
    <source>
        <dbReference type="ARBA" id="ARBA00035451"/>
    </source>
</evidence>
<proteinExistence type="inferred from homology"/>
<dbReference type="FunFam" id="3.30.1230.20:FF:000001">
    <property type="entry name" value="40S ribosomal protein S21"/>
    <property type="match status" value="1"/>
</dbReference>
<dbReference type="InterPro" id="IPR001931">
    <property type="entry name" value="Ribosomal_eS21"/>
</dbReference>
<dbReference type="GO" id="GO:0022626">
    <property type="term" value="C:cytosolic ribosome"/>
    <property type="evidence" value="ECO:0007669"/>
    <property type="project" value="UniProtKB-ARBA"/>
</dbReference>
<accession>A0A5J4N670</accession>
<evidence type="ECO:0000256" key="4">
    <source>
        <dbReference type="ARBA" id="ARBA00022980"/>
    </source>
</evidence>
<evidence type="ECO:0000256" key="5">
    <source>
        <dbReference type="ARBA" id="ARBA00023274"/>
    </source>
</evidence>
<dbReference type="PANTHER" id="PTHR10442">
    <property type="entry name" value="40S RIBOSOMAL PROTEIN S21"/>
    <property type="match status" value="1"/>
</dbReference>
<dbReference type="Pfam" id="PF01249">
    <property type="entry name" value="Ribosomal_S21e"/>
    <property type="match status" value="1"/>
</dbReference>
<keyword evidence="4 8" id="KW-0689">Ribosomal protein</keyword>
<sequence>NSATYLFRRLVLLRRVVRVVSRGSKMQNDAGKFVDIYIPRRCAVTNQLIGAKDHASIQLRLVELDPNTGRMTNIVKSYDIAGNVRSMGESDDCVNHLAIKAGMLPQ</sequence>
<dbReference type="GO" id="GO:0006412">
    <property type="term" value="P:translation"/>
    <property type="evidence" value="ECO:0007669"/>
    <property type="project" value="InterPro"/>
</dbReference>
<dbReference type="Proteomes" id="UP000324629">
    <property type="component" value="Unassembled WGS sequence"/>
</dbReference>
<keyword evidence="9" id="KW-1185">Reference proteome</keyword>
<evidence type="ECO:0000313" key="9">
    <source>
        <dbReference type="Proteomes" id="UP000324629"/>
    </source>
</evidence>
<comment type="caution">
    <text evidence="8">The sequence shown here is derived from an EMBL/GenBank/DDBJ whole genome shotgun (WGS) entry which is preliminary data.</text>
</comment>
<gene>
    <name evidence="8" type="ORF">DEA37_0009532</name>
</gene>
<dbReference type="InterPro" id="IPR038579">
    <property type="entry name" value="Ribosomal_eS21_sf"/>
</dbReference>
<evidence type="ECO:0000256" key="3">
    <source>
        <dbReference type="ARBA" id="ARBA00010228"/>
    </source>
</evidence>
<comment type="similarity">
    <text evidence="3">Belongs to the eukaryotic ribosomal protein eS21 family.</text>
</comment>
<name>A0A5J4N670_9TREM</name>
<evidence type="ECO:0000256" key="2">
    <source>
        <dbReference type="ARBA" id="ARBA00004514"/>
    </source>
</evidence>
<comment type="subcellular location">
    <subcellularLocation>
        <location evidence="2">Cytoplasm</location>
        <location evidence="2">Cytosol</location>
    </subcellularLocation>
    <subcellularLocation>
        <location evidence="1">Rough endoplasmic reticulum</location>
    </subcellularLocation>
</comment>
<evidence type="ECO:0000313" key="8">
    <source>
        <dbReference type="EMBL" id="KAA3670947.1"/>
    </source>
</evidence>
<keyword evidence="5" id="KW-0687">Ribonucleoprotein</keyword>
<dbReference type="GO" id="GO:0005791">
    <property type="term" value="C:rough endoplasmic reticulum"/>
    <property type="evidence" value="ECO:0007669"/>
    <property type="project" value="UniProtKB-SubCell"/>
</dbReference>
<organism evidence="8 9">
    <name type="scientific">Paragonimus westermani</name>
    <dbReference type="NCBI Taxonomy" id="34504"/>
    <lineage>
        <taxon>Eukaryota</taxon>
        <taxon>Metazoa</taxon>
        <taxon>Spiralia</taxon>
        <taxon>Lophotrochozoa</taxon>
        <taxon>Platyhelminthes</taxon>
        <taxon>Trematoda</taxon>
        <taxon>Digenea</taxon>
        <taxon>Plagiorchiida</taxon>
        <taxon>Troglotremata</taxon>
        <taxon>Troglotrematidae</taxon>
        <taxon>Paragonimus</taxon>
    </lineage>
</organism>
<reference evidence="8 9" key="1">
    <citation type="journal article" date="2019" name="Gigascience">
        <title>Whole-genome sequence of the oriental lung fluke Paragonimus westermani.</title>
        <authorList>
            <person name="Oey H."/>
            <person name="Zakrzewski M."/>
            <person name="Narain K."/>
            <person name="Devi K.R."/>
            <person name="Agatsuma T."/>
            <person name="Nawaratna S."/>
            <person name="Gobert G.N."/>
            <person name="Jones M.K."/>
            <person name="Ragan M.A."/>
            <person name="McManus D.P."/>
            <person name="Krause L."/>
        </authorList>
    </citation>
    <scope>NUCLEOTIDE SEQUENCE [LARGE SCALE GENOMIC DNA]</scope>
    <source>
        <strain evidence="8 9">IND2009</strain>
    </source>
</reference>